<accession>A0A317WYS8</accession>
<reference evidence="2 3" key="1">
    <citation type="submission" date="2016-12" db="EMBL/GenBank/DDBJ databases">
        <title>The genomes of Aspergillus section Nigri reveals drivers in fungal speciation.</title>
        <authorList>
            <consortium name="DOE Joint Genome Institute"/>
            <person name="Vesth T.C."/>
            <person name="Nybo J."/>
            <person name="Theobald S."/>
            <person name="Brandl J."/>
            <person name="Frisvad J.C."/>
            <person name="Nielsen K.F."/>
            <person name="Lyhne E.K."/>
            <person name="Kogle M.E."/>
            <person name="Kuo A."/>
            <person name="Riley R."/>
            <person name="Clum A."/>
            <person name="Nolan M."/>
            <person name="Lipzen A."/>
            <person name="Salamov A."/>
            <person name="Henrissat B."/>
            <person name="Wiebenga A."/>
            <person name="De Vries R.P."/>
            <person name="Grigoriev I.V."/>
            <person name="Mortensen U.H."/>
            <person name="Andersen M.R."/>
            <person name="Baker S.E."/>
        </authorList>
    </citation>
    <scope>NUCLEOTIDE SEQUENCE [LARGE SCALE GENOMIC DNA]</scope>
    <source>
        <strain evidence="2 3">CBS 117.55</strain>
    </source>
</reference>
<evidence type="ECO:0000313" key="3">
    <source>
        <dbReference type="Proteomes" id="UP000247233"/>
    </source>
</evidence>
<gene>
    <name evidence="2" type="ORF">BO70DRAFT_86694</name>
</gene>
<proteinExistence type="predicted"/>
<sequence length="156" mass="16906">MIGWAVKGKGRKRKRGSGESNTEGGGRAEGESARGQRENRWGWDGFGGGGGNSAARCSGHRQREKERERECETYLTGSRVTDTNDRGDSVRTTWGVLWRGREVEKGPGSRWICGQGGGGGGGREGRRTWEQDQETTRMGLDLGADKESSARSGGEE</sequence>
<feature type="compositionally biased region" description="Basic and acidic residues" evidence="1">
    <location>
        <begin position="26"/>
        <end position="41"/>
    </location>
</feature>
<dbReference type="RefSeq" id="XP_025403598.1">
    <property type="nucleotide sequence ID" value="XM_025548796.1"/>
</dbReference>
<feature type="compositionally biased region" description="Basic and acidic residues" evidence="1">
    <location>
        <begin position="61"/>
        <end position="72"/>
    </location>
</feature>
<evidence type="ECO:0000313" key="2">
    <source>
        <dbReference type="EMBL" id="PWY91155.1"/>
    </source>
</evidence>
<dbReference type="AlphaFoldDB" id="A0A317WYS8"/>
<feature type="compositionally biased region" description="Basic and acidic residues" evidence="1">
    <location>
        <begin position="143"/>
        <end position="156"/>
    </location>
</feature>
<feature type="region of interest" description="Disordered" evidence="1">
    <location>
        <begin position="106"/>
        <end position="156"/>
    </location>
</feature>
<organism evidence="2 3">
    <name type="scientific">Aspergillus heteromorphus CBS 117.55</name>
    <dbReference type="NCBI Taxonomy" id="1448321"/>
    <lineage>
        <taxon>Eukaryota</taxon>
        <taxon>Fungi</taxon>
        <taxon>Dikarya</taxon>
        <taxon>Ascomycota</taxon>
        <taxon>Pezizomycotina</taxon>
        <taxon>Eurotiomycetes</taxon>
        <taxon>Eurotiomycetidae</taxon>
        <taxon>Eurotiales</taxon>
        <taxon>Aspergillaceae</taxon>
        <taxon>Aspergillus</taxon>
        <taxon>Aspergillus subgen. Circumdati</taxon>
    </lineage>
</organism>
<dbReference type="EMBL" id="MSFL01000002">
    <property type="protein sequence ID" value="PWY91155.1"/>
    <property type="molecule type" value="Genomic_DNA"/>
</dbReference>
<name>A0A317WYS8_9EURO</name>
<dbReference type="GeneID" id="37071033"/>
<dbReference type="VEuPathDB" id="FungiDB:BO70DRAFT_86694"/>
<keyword evidence="3" id="KW-1185">Reference proteome</keyword>
<feature type="region of interest" description="Disordered" evidence="1">
    <location>
        <begin position="1"/>
        <end position="72"/>
    </location>
</feature>
<comment type="caution">
    <text evidence="2">The sequence shown here is derived from an EMBL/GenBank/DDBJ whole genome shotgun (WGS) entry which is preliminary data.</text>
</comment>
<protein>
    <submittedName>
        <fullName evidence="2">Uncharacterized protein</fullName>
    </submittedName>
</protein>
<dbReference type="Proteomes" id="UP000247233">
    <property type="component" value="Unassembled WGS sequence"/>
</dbReference>
<evidence type="ECO:0000256" key="1">
    <source>
        <dbReference type="SAM" id="MobiDB-lite"/>
    </source>
</evidence>